<feature type="chain" id="PRO_5041072090" evidence="1">
    <location>
        <begin position="24"/>
        <end position="109"/>
    </location>
</feature>
<organism evidence="3 4">
    <name type="scientific">Escherichia coli</name>
    <dbReference type="NCBI Taxonomy" id="562"/>
    <lineage>
        <taxon>Bacteria</taxon>
        <taxon>Pseudomonadati</taxon>
        <taxon>Pseudomonadota</taxon>
        <taxon>Gammaproteobacteria</taxon>
        <taxon>Enterobacterales</taxon>
        <taxon>Enterobacteriaceae</taxon>
        <taxon>Escherichia</taxon>
    </lineage>
</organism>
<reference evidence="2 5" key="2">
    <citation type="submission" date="2019-04" db="EMBL/GenBank/DDBJ databases">
        <authorList>
            <consortium name="NARMS: The National Antimicrobial Resistance Monitoring System"/>
        </authorList>
    </citation>
    <scope>NUCLEOTIDE SEQUENCE [LARGE SCALE GENOMIC DNA]</scope>
    <source>
        <strain evidence="2 5">FSIS11919500</strain>
    </source>
</reference>
<proteinExistence type="predicted"/>
<feature type="signal peptide" evidence="1">
    <location>
        <begin position="1"/>
        <end position="23"/>
    </location>
</feature>
<evidence type="ECO:0000313" key="4">
    <source>
        <dbReference type="Proteomes" id="UP000255460"/>
    </source>
</evidence>
<name>A0A376YIY8_ECOLX</name>
<evidence type="ECO:0000313" key="5">
    <source>
        <dbReference type="Proteomes" id="UP000531916"/>
    </source>
</evidence>
<accession>A0A376YIY8</accession>
<sequence>MKPRLFISITLLSTLAFILPASAKIKGLSTAGDPCEVLICMAEKVQGAPQPDCIPVNQRFFSIRAYTPFYNPGATYVARQNFLYTCSGSPANQTILNMIMQRYGSSFSA</sequence>
<evidence type="ECO:0000313" key="2">
    <source>
        <dbReference type="EMBL" id="EFC2249514.1"/>
    </source>
</evidence>
<dbReference type="Proteomes" id="UP000531916">
    <property type="component" value="Unassembled WGS sequence"/>
</dbReference>
<evidence type="ECO:0000256" key="1">
    <source>
        <dbReference type="SAM" id="SignalP"/>
    </source>
</evidence>
<dbReference type="EMBL" id="AASEPP010000108">
    <property type="protein sequence ID" value="EFC2249514.1"/>
    <property type="molecule type" value="Genomic_DNA"/>
</dbReference>
<dbReference type="AlphaFoldDB" id="A0A376YIY8"/>
<keyword evidence="1" id="KW-0732">Signal</keyword>
<reference evidence="3 4" key="1">
    <citation type="submission" date="2018-06" db="EMBL/GenBank/DDBJ databases">
        <authorList>
            <consortium name="Pathogen Informatics"/>
            <person name="Doyle S."/>
        </authorList>
    </citation>
    <scope>NUCLEOTIDE SEQUENCE [LARGE SCALE GENOMIC DNA]</scope>
    <source>
        <strain evidence="3 4">NCTC10418</strain>
    </source>
</reference>
<dbReference type="EMBL" id="UFZQ01000002">
    <property type="protein sequence ID" value="STK04512.1"/>
    <property type="molecule type" value="Genomic_DNA"/>
</dbReference>
<dbReference type="RefSeq" id="WP_126723057.1">
    <property type="nucleotide sequence ID" value="NZ_BFUF01000110.1"/>
</dbReference>
<gene>
    <name evidence="3" type="primary">kikA</name>
    <name evidence="2" type="ORF">E5H86_27995</name>
    <name evidence="3" type="ORF">NCTC10418_07653</name>
</gene>
<dbReference type="Proteomes" id="UP000255460">
    <property type="component" value="Unassembled WGS sequence"/>
</dbReference>
<protein>
    <submittedName>
        <fullName evidence="3">Putative plasmid conjugation protein</fullName>
    </submittedName>
</protein>
<evidence type="ECO:0000313" key="3">
    <source>
        <dbReference type="EMBL" id="STK04512.1"/>
    </source>
</evidence>